<evidence type="ECO:0000313" key="2">
    <source>
        <dbReference type="EMBL" id="TVU81635.1"/>
    </source>
</evidence>
<feature type="chain" id="PRO_5046288410" evidence="1">
    <location>
        <begin position="23"/>
        <end position="397"/>
    </location>
</feature>
<keyword evidence="1" id="KW-0732">Signal</keyword>
<dbReference type="EMBL" id="VNFF01000016">
    <property type="protein sequence ID" value="TVU81635.1"/>
    <property type="molecule type" value="Genomic_DNA"/>
</dbReference>
<organism evidence="2 3">
    <name type="scientific">Pseudoalteromonas neustonica</name>
    <dbReference type="NCBI Taxonomy" id="1840331"/>
    <lineage>
        <taxon>Bacteria</taxon>
        <taxon>Pseudomonadati</taxon>
        <taxon>Pseudomonadota</taxon>
        <taxon>Gammaproteobacteria</taxon>
        <taxon>Alteromonadales</taxon>
        <taxon>Pseudoalteromonadaceae</taxon>
        <taxon>Pseudoalteromonas</taxon>
    </lineage>
</organism>
<comment type="caution">
    <text evidence="2">The sequence shown here is derived from an EMBL/GenBank/DDBJ whole genome shotgun (WGS) entry which is preliminary data.</text>
</comment>
<dbReference type="GO" id="GO:0016853">
    <property type="term" value="F:isomerase activity"/>
    <property type="evidence" value="ECO:0007669"/>
    <property type="project" value="UniProtKB-KW"/>
</dbReference>
<proteinExistence type="predicted"/>
<reference evidence="2 3" key="1">
    <citation type="submission" date="2019-07" db="EMBL/GenBank/DDBJ databases">
        <title>Diversity of Bacteria from Kongsfjorden, Arctic.</title>
        <authorList>
            <person name="Yu Y."/>
        </authorList>
    </citation>
    <scope>NUCLEOTIDE SEQUENCE [LARGE SCALE GENOMIC DNA]</scope>
    <source>
        <strain evidence="2 3">SM1927</strain>
    </source>
</reference>
<name>A0ABY3FAL5_9GAMM</name>
<keyword evidence="3" id="KW-1185">Reference proteome</keyword>
<protein>
    <submittedName>
        <fullName evidence="2">Peptidyl-prolyl cis-trans isomerase</fullName>
    </submittedName>
</protein>
<keyword evidence="2" id="KW-0413">Isomerase</keyword>
<evidence type="ECO:0000256" key="1">
    <source>
        <dbReference type="SAM" id="SignalP"/>
    </source>
</evidence>
<evidence type="ECO:0000313" key="3">
    <source>
        <dbReference type="Proteomes" id="UP000317938"/>
    </source>
</evidence>
<feature type="signal peptide" evidence="1">
    <location>
        <begin position="1"/>
        <end position="22"/>
    </location>
</feature>
<dbReference type="Proteomes" id="UP000317938">
    <property type="component" value="Unassembled WGS sequence"/>
</dbReference>
<accession>A0ABY3FAL5</accession>
<gene>
    <name evidence="2" type="ORF">FQP85_15805</name>
</gene>
<sequence>MKALSSCILLLLGLLYSSLTMASFNQYNDAEVRLMQQVYQQHNANISRKDVRKHMFENQFLLYQAEQHMPELLERQSAVGFSTQYHVERYLMNIFDTQLNLSTSYVKGGNLTQYNAQWLLKVLPSYPADGQYNAEQINKMQRTELRGLFTTAVNLYEFIAPLSMQVRFRLHQGESDLFKTEVIKKQQFEALLLKATPLLLKQGISIAHLEELAKGDILRPSIQSWLGIKDMMHVQSPILDSLEQQISDKEIKYYYQANKARFKYLSEVTAYGAAFTERDQAVRFRNTVQASSFTDALYISQQNDIYAKYHNKLTRKNKSNWAVQLAYTLKAEELSAVMRSPEGLWVVIISNNHQYNYFSATDETVRYQAKKAIAIQKAQQRYQQNWLAWQQQNAVKL</sequence>